<dbReference type="STRING" id="90262.A0A1X2IAV0"/>
<evidence type="ECO:0000313" key="2">
    <source>
        <dbReference type="EMBL" id="ORZ13059.1"/>
    </source>
</evidence>
<reference evidence="2 3" key="1">
    <citation type="submission" date="2016-07" db="EMBL/GenBank/DDBJ databases">
        <title>Pervasive Adenine N6-methylation of Active Genes in Fungi.</title>
        <authorList>
            <consortium name="DOE Joint Genome Institute"/>
            <person name="Mondo S.J."/>
            <person name="Dannebaum R.O."/>
            <person name="Kuo R.C."/>
            <person name="Labutti K."/>
            <person name="Haridas S."/>
            <person name="Kuo A."/>
            <person name="Salamov A."/>
            <person name="Ahrendt S.R."/>
            <person name="Lipzen A."/>
            <person name="Sullivan W."/>
            <person name="Andreopoulos W.B."/>
            <person name="Clum A."/>
            <person name="Lindquist E."/>
            <person name="Daum C."/>
            <person name="Ramamoorthy G.K."/>
            <person name="Gryganskyi A."/>
            <person name="Culley D."/>
            <person name="Magnuson J.K."/>
            <person name="James T.Y."/>
            <person name="O'Malley M.A."/>
            <person name="Stajich J.E."/>
            <person name="Spatafora J.W."/>
            <person name="Visel A."/>
            <person name="Grigoriev I.V."/>
        </authorList>
    </citation>
    <scope>NUCLEOTIDE SEQUENCE [LARGE SCALE GENOMIC DNA]</scope>
    <source>
        <strain evidence="2 3">NRRL 1336</strain>
    </source>
</reference>
<dbReference type="Pfam" id="PF01172">
    <property type="entry name" value="SBDS_N"/>
    <property type="match status" value="1"/>
</dbReference>
<organism evidence="2 3">
    <name type="scientific">Absidia repens</name>
    <dbReference type="NCBI Taxonomy" id="90262"/>
    <lineage>
        <taxon>Eukaryota</taxon>
        <taxon>Fungi</taxon>
        <taxon>Fungi incertae sedis</taxon>
        <taxon>Mucoromycota</taxon>
        <taxon>Mucoromycotina</taxon>
        <taxon>Mucoromycetes</taxon>
        <taxon>Mucorales</taxon>
        <taxon>Cunninghamellaceae</taxon>
        <taxon>Absidia</taxon>
    </lineage>
</organism>
<accession>A0A1X2IAV0</accession>
<comment type="caution">
    <text evidence="2">The sequence shown here is derived from an EMBL/GenBank/DDBJ whole genome shotgun (WGS) entry which is preliminary data.</text>
</comment>
<dbReference type="Proteomes" id="UP000193560">
    <property type="component" value="Unassembled WGS sequence"/>
</dbReference>
<dbReference type="InterPro" id="IPR036786">
    <property type="entry name" value="Ribosome_mat_SBDS_N_sf"/>
</dbReference>
<dbReference type="InterPro" id="IPR019783">
    <property type="entry name" value="SDO1/SBDS_N"/>
</dbReference>
<dbReference type="AlphaFoldDB" id="A0A1X2IAV0"/>
<dbReference type="EMBL" id="MCGE01000017">
    <property type="protein sequence ID" value="ORZ13059.1"/>
    <property type="molecule type" value="Genomic_DNA"/>
</dbReference>
<protein>
    <submittedName>
        <fullName evidence="2">Shwachman-Bodian-diamond syndrome protein-domain-containing protein</fullName>
    </submittedName>
</protein>
<keyword evidence="3" id="KW-1185">Reference proteome</keyword>
<sequence>MGANMKNGQNITASDIREGTCKIVYKGETGEEFYVIAIPDMLKLWKTNKTIPLVDVVQSFDIFTSPAGGNVFPADHPSKGQLENTFKTSNTDEVVRFIVENGTSKNF</sequence>
<dbReference type="SUPFAM" id="SSF89895">
    <property type="entry name" value="FYSH domain"/>
    <property type="match status" value="1"/>
</dbReference>
<evidence type="ECO:0000259" key="1">
    <source>
        <dbReference type="Pfam" id="PF01172"/>
    </source>
</evidence>
<evidence type="ECO:0000313" key="3">
    <source>
        <dbReference type="Proteomes" id="UP000193560"/>
    </source>
</evidence>
<dbReference type="OrthoDB" id="2567806at2759"/>
<gene>
    <name evidence="2" type="ORF">BCR42DRAFT_419096</name>
</gene>
<feature type="domain" description="Ribosome maturation protein SDO1/SBDS N-terminal" evidence="1">
    <location>
        <begin position="22"/>
        <end position="105"/>
    </location>
</feature>
<dbReference type="Gene3D" id="3.30.1250.10">
    <property type="entry name" value="Ribosome maturation protein SBDS, N-terminal domain"/>
    <property type="match status" value="1"/>
</dbReference>
<name>A0A1X2IAV0_9FUNG</name>
<proteinExistence type="predicted"/>